<feature type="transmembrane region" description="Helical" evidence="5">
    <location>
        <begin position="6"/>
        <end position="22"/>
    </location>
</feature>
<dbReference type="PANTHER" id="PTHR37422">
    <property type="entry name" value="TEICHURONIC ACID BIOSYNTHESIS PROTEIN TUAE"/>
    <property type="match status" value="1"/>
</dbReference>
<proteinExistence type="predicted"/>
<feature type="transmembrane region" description="Helical" evidence="5">
    <location>
        <begin position="101"/>
        <end position="118"/>
    </location>
</feature>
<reference evidence="7 8" key="1">
    <citation type="submission" date="2018-01" db="EMBL/GenBank/DDBJ databases">
        <title>Whole genome sequencing of Histamine producing bacteria.</title>
        <authorList>
            <person name="Butler K."/>
        </authorList>
    </citation>
    <scope>NUCLEOTIDE SEQUENCE [LARGE SCALE GENOMIC DNA]</scope>
    <source>
        <strain evidence="7 8">JCM 12947</strain>
    </source>
</reference>
<keyword evidence="8" id="KW-1185">Reference proteome</keyword>
<feature type="transmembrane region" description="Helical" evidence="5">
    <location>
        <begin position="360"/>
        <end position="380"/>
    </location>
</feature>
<feature type="transmembrane region" description="Helical" evidence="5">
    <location>
        <begin position="265"/>
        <end position="285"/>
    </location>
</feature>
<evidence type="ECO:0000256" key="1">
    <source>
        <dbReference type="ARBA" id="ARBA00004141"/>
    </source>
</evidence>
<evidence type="ECO:0000256" key="3">
    <source>
        <dbReference type="ARBA" id="ARBA00022989"/>
    </source>
</evidence>
<keyword evidence="2 5" id="KW-0812">Transmembrane</keyword>
<feature type="transmembrane region" description="Helical" evidence="5">
    <location>
        <begin position="201"/>
        <end position="217"/>
    </location>
</feature>
<dbReference type="InterPro" id="IPR007016">
    <property type="entry name" value="O-antigen_ligase-rel_domated"/>
</dbReference>
<comment type="caution">
    <text evidence="7">The sequence shown here is derived from an EMBL/GenBank/DDBJ whole genome shotgun (WGS) entry which is preliminary data.</text>
</comment>
<evidence type="ECO:0000259" key="6">
    <source>
        <dbReference type="Pfam" id="PF04932"/>
    </source>
</evidence>
<feature type="transmembrane region" description="Helical" evidence="5">
    <location>
        <begin position="229"/>
        <end position="259"/>
    </location>
</feature>
<dbReference type="AlphaFoldDB" id="A0A2T3JLT9"/>
<dbReference type="OrthoDB" id="871774at2"/>
<dbReference type="EMBL" id="PYMJ01000005">
    <property type="protein sequence ID" value="PSU49967.1"/>
    <property type="molecule type" value="Genomic_DNA"/>
</dbReference>
<feature type="transmembrane region" description="Helical" evidence="5">
    <location>
        <begin position="69"/>
        <end position="89"/>
    </location>
</feature>
<dbReference type="PANTHER" id="PTHR37422:SF23">
    <property type="entry name" value="TEICHURONIC ACID BIOSYNTHESIS PROTEIN TUAE"/>
    <property type="match status" value="1"/>
</dbReference>
<accession>A0A2T3JLT9</accession>
<name>A0A2T3JLT9_9GAMM</name>
<dbReference type="Proteomes" id="UP000240987">
    <property type="component" value="Unassembled WGS sequence"/>
</dbReference>
<keyword evidence="3 5" id="KW-1133">Transmembrane helix</keyword>
<organism evidence="7 8">
    <name type="scientific">Photobacterium frigidiphilum</name>
    <dbReference type="NCBI Taxonomy" id="264736"/>
    <lineage>
        <taxon>Bacteria</taxon>
        <taxon>Pseudomonadati</taxon>
        <taxon>Pseudomonadota</taxon>
        <taxon>Gammaproteobacteria</taxon>
        <taxon>Vibrionales</taxon>
        <taxon>Vibrionaceae</taxon>
        <taxon>Photobacterium</taxon>
    </lineage>
</organism>
<dbReference type="GO" id="GO:0016020">
    <property type="term" value="C:membrane"/>
    <property type="evidence" value="ECO:0007669"/>
    <property type="project" value="UniProtKB-SubCell"/>
</dbReference>
<gene>
    <name evidence="7" type="ORF">C9J12_07575</name>
</gene>
<sequence length="444" mass="49525">MKRCNQLWLAFGGCILTYVAWAQLGTDSLLLCAIILFPFIINHSFTICVFFILFSYFRLHEAFPVLMPFHIPLLLATFSIAGLCIHLWLKRDEIHWHSLQTFFLLFSFWVFISCLLATNRAEAFATFNNSFIKIIIMVFAISWLPTKQKQLKPIPILLILCGVSLSILALYNRINGIGLVEGTRVTIGRDIGSILGDPNDLSLALLFPLSFALTNIFQGNKAQRTMTALFMIILVSGIIATQSRGGLLGITSAFFTLMLLRSRSIVIPSIISGIGLILLVVFAGISDRSSGGSGEEGIDESSMGRLFAWEAAFRMALANPLTGVGLDNFYFNYFFYSPHWDGKNHAVHSTWFQILGETGFIGFLLFICLLVGTFTLSYRLLNRLRNHEMKPIAEGLWIGLITFCVSGTFLTQGTTWPLYILISLLIALDRLTSNVTTAHSISTQ</sequence>
<feature type="transmembrane region" description="Helical" evidence="5">
    <location>
        <begin position="392"/>
        <end position="410"/>
    </location>
</feature>
<keyword evidence="4 5" id="KW-0472">Membrane</keyword>
<feature type="transmembrane region" description="Helical" evidence="5">
    <location>
        <begin position="29"/>
        <end position="57"/>
    </location>
</feature>
<evidence type="ECO:0000256" key="2">
    <source>
        <dbReference type="ARBA" id="ARBA00022692"/>
    </source>
</evidence>
<evidence type="ECO:0000256" key="5">
    <source>
        <dbReference type="SAM" id="Phobius"/>
    </source>
</evidence>
<feature type="domain" description="O-antigen ligase-related" evidence="6">
    <location>
        <begin position="230"/>
        <end position="367"/>
    </location>
</feature>
<evidence type="ECO:0000256" key="4">
    <source>
        <dbReference type="ARBA" id="ARBA00023136"/>
    </source>
</evidence>
<dbReference type="Pfam" id="PF04932">
    <property type="entry name" value="Wzy_C"/>
    <property type="match status" value="1"/>
</dbReference>
<dbReference type="InterPro" id="IPR051533">
    <property type="entry name" value="WaaL-like"/>
</dbReference>
<feature type="transmembrane region" description="Helical" evidence="5">
    <location>
        <begin position="156"/>
        <end position="174"/>
    </location>
</feature>
<protein>
    <submittedName>
        <fullName evidence="7">Oligosaccharide repeat unit polymerase</fullName>
    </submittedName>
</protein>
<feature type="transmembrane region" description="Helical" evidence="5">
    <location>
        <begin position="124"/>
        <end position="144"/>
    </location>
</feature>
<evidence type="ECO:0000313" key="8">
    <source>
        <dbReference type="Proteomes" id="UP000240987"/>
    </source>
</evidence>
<comment type="subcellular location">
    <subcellularLocation>
        <location evidence="1">Membrane</location>
        <topology evidence="1">Multi-pass membrane protein</topology>
    </subcellularLocation>
</comment>
<evidence type="ECO:0000313" key="7">
    <source>
        <dbReference type="EMBL" id="PSU49967.1"/>
    </source>
</evidence>